<organism evidence="3 4">
    <name type="scientific">Halogeometricum limi</name>
    <dbReference type="NCBI Taxonomy" id="555875"/>
    <lineage>
        <taxon>Archaea</taxon>
        <taxon>Methanobacteriati</taxon>
        <taxon>Methanobacteriota</taxon>
        <taxon>Stenosarchaea group</taxon>
        <taxon>Halobacteria</taxon>
        <taxon>Halobacteriales</taxon>
        <taxon>Haloferacaceae</taxon>
        <taxon>Halogeometricum</taxon>
    </lineage>
</organism>
<reference evidence="4" key="1">
    <citation type="submission" date="2016-10" db="EMBL/GenBank/DDBJ databases">
        <authorList>
            <person name="Varghese N."/>
            <person name="Submissions S."/>
        </authorList>
    </citation>
    <scope>NUCLEOTIDE SEQUENCE [LARGE SCALE GENOMIC DNA]</scope>
    <source>
        <strain evidence="4">CGMCC 1.8711</strain>
    </source>
</reference>
<evidence type="ECO:0000259" key="2">
    <source>
        <dbReference type="Pfam" id="PF08241"/>
    </source>
</evidence>
<dbReference type="Gene3D" id="3.40.50.150">
    <property type="entry name" value="Vaccinia Virus protein VP39"/>
    <property type="match status" value="1"/>
</dbReference>
<evidence type="ECO:0000313" key="3">
    <source>
        <dbReference type="EMBL" id="SFR42894.1"/>
    </source>
</evidence>
<dbReference type="Proteomes" id="UP000243250">
    <property type="component" value="Unassembled WGS sequence"/>
</dbReference>
<dbReference type="AlphaFoldDB" id="A0A1I6GL23"/>
<feature type="compositionally biased region" description="Basic and acidic residues" evidence="1">
    <location>
        <begin position="160"/>
        <end position="178"/>
    </location>
</feature>
<dbReference type="STRING" id="555875.SAMN04488124_1209"/>
<feature type="domain" description="Methyltransferase type 11" evidence="2">
    <location>
        <begin position="64"/>
        <end position="153"/>
    </location>
</feature>
<dbReference type="InterPro" id="IPR029063">
    <property type="entry name" value="SAM-dependent_MTases_sf"/>
</dbReference>
<accession>A0A1I6GL23</accession>
<keyword evidence="3" id="KW-0489">Methyltransferase</keyword>
<dbReference type="GO" id="GO:0008757">
    <property type="term" value="F:S-adenosylmethionine-dependent methyltransferase activity"/>
    <property type="evidence" value="ECO:0007669"/>
    <property type="project" value="InterPro"/>
</dbReference>
<dbReference type="InterPro" id="IPR013216">
    <property type="entry name" value="Methyltransf_11"/>
</dbReference>
<name>A0A1I6GL23_9EURY</name>
<dbReference type="CDD" id="cd02440">
    <property type="entry name" value="AdoMet_MTases"/>
    <property type="match status" value="1"/>
</dbReference>
<gene>
    <name evidence="3" type="ORF">SAMN04488124_1209</name>
</gene>
<keyword evidence="4" id="KW-1185">Reference proteome</keyword>
<keyword evidence="3" id="KW-0808">Transferase</keyword>
<dbReference type="RefSeq" id="WP_089877917.1">
    <property type="nucleotide sequence ID" value="NZ_FOYS01000002.1"/>
</dbReference>
<dbReference type="Pfam" id="PF08241">
    <property type="entry name" value="Methyltransf_11"/>
    <property type="match status" value="1"/>
</dbReference>
<protein>
    <submittedName>
        <fullName evidence="3">Methyltransferase domain-containing protein</fullName>
    </submittedName>
</protein>
<evidence type="ECO:0000313" key="4">
    <source>
        <dbReference type="Proteomes" id="UP000243250"/>
    </source>
</evidence>
<dbReference type="OrthoDB" id="56895at2157"/>
<sequence length="237" mass="26687">MADDALGTAMWDFLHDDYDGSCVHYDPESGETWDASIEEFYFTPYEEWSAGERAFVDGLRTPMLDVGCGSGSYARLVGKRGRVVAFDASRMAVRTTRARGVDAFVADMFHLPVRDEMFETALVNGTQATLAESRTELRDFLRELARVTTTTGEASIDSYDPERTGRSHGNRPTDKDGIGRRRFRVEYRGRDLVGPLLEFRPFSPERLRDACEGTAWNVTEVTYGDGGTGYYRARLEK</sequence>
<dbReference type="EMBL" id="FOYS01000002">
    <property type="protein sequence ID" value="SFR42894.1"/>
    <property type="molecule type" value="Genomic_DNA"/>
</dbReference>
<evidence type="ECO:0000256" key="1">
    <source>
        <dbReference type="SAM" id="MobiDB-lite"/>
    </source>
</evidence>
<proteinExistence type="predicted"/>
<dbReference type="SUPFAM" id="SSF53335">
    <property type="entry name" value="S-adenosyl-L-methionine-dependent methyltransferases"/>
    <property type="match status" value="1"/>
</dbReference>
<dbReference type="GO" id="GO:0032259">
    <property type="term" value="P:methylation"/>
    <property type="evidence" value="ECO:0007669"/>
    <property type="project" value="UniProtKB-KW"/>
</dbReference>
<feature type="region of interest" description="Disordered" evidence="1">
    <location>
        <begin position="152"/>
        <end position="178"/>
    </location>
</feature>